<dbReference type="AlphaFoldDB" id="A0A7J6AH37"/>
<sequence>MLNRCRPPSQLHQTPSDDSECCSAPCLQPAQDNPCNTPLHLPPLASCSCLHQVQGAAPSYLNSLLKAYIPSRNLRSASDRHLVVPTQRGVRSLSRTFTLTVPQWWNALPISIRTAESLTIFKK</sequence>
<evidence type="ECO:0000313" key="2">
    <source>
        <dbReference type="Proteomes" id="UP000593565"/>
    </source>
</evidence>
<dbReference type="Proteomes" id="UP000593565">
    <property type="component" value="Unassembled WGS sequence"/>
</dbReference>
<reference evidence="1 2" key="1">
    <citation type="submission" date="2020-02" db="EMBL/GenBank/DDBJ databases">
        <title>A chromosome-scale genome assembly of the black bullhead catfish (Ameiurus melas).</title>
        <authorList>
            <person name="Wen M."/>
            <person name="Zham M."/>
            <person name="Cabau C."/>
            <person name="Klopp C."/>
            <person name="Donnadieu C."/>
            <person name="Roques C."/>
            <person name="Bouchez O."/>
            <person name="Lampietro C."/>
            <person name="Jouanno E."/>
            <person name="Herpin A."/>
            <person name="Louis A."/>
            <person name="Berthelot C."/>
            <person name="Parey E."/>
            <person name="Roest-Crollius H."/>
            <person name="Braasch I."/>
            <person name="Postlethwait J."/>
            <person name="Robinson-Rechavi M."/>
            <person name="Echchiki A."/>
            <person name="Begum T."/>
            <person name="Montfort J."/>
            <person name="Schartl M."/>
            <person name="Bobe J."/>
            <person name="Guiguen Y."/>
        </authorList>
    </citation>
    <scope>NUCLEOTIDE SEQUENCE [LARGE SCALE GENOMIC DNA]</scope>
    <source>
        <strain evidence="1">M_S1</strain>
        <tissue evidence="1">Blood</tissue>
    </source>
</reference>
<protein>
    <submittedName>
        <fullName evidence="1">Uncharacterized protein</fullName>
    </submittedName>
</protein>
<name>A0A7J6AH37_AMEME</name>
<proteinExistence type="predicted"/>
<keyword evidence="2" id="KW-1185">Reference proteome</keyword>
<accession>A0A7J6AH37</accession>
<gene>
    <name evidence="1" type="ORF">AMELA_G00148190</name>
</gene>
<dbReference type="EMBL" id="JAAGNN010000012">
    <property type="protein sequence ID" value="KAF4082133.1"/>
    <property type="molecule type" value="Genomic_DNA"/>
</dbReference>
<evidence type="ECO:0000313" key="1">
    <source>
        <dbReference type="EMBL" id="KAF4082133.1"/>
    </source>
</evidence>
<organism evidence="1 2">
    <name type="scientific">Ameiurus melas</name>
    <name type="common">Black bullhead</name>
    <name type="synonym">Silurus melas</name>
    <dbReference type="NCBI Taxonomy" id="219545"/>
    <lineage>
        <taxon>Eukaryota</taxon>
        <taxon>Metazoa</taxon>
        <taxon>Chordata</taxon>
        <taxon>Craniata</taxon>
        <taxon>Vertebrata</taxon>
        <taxon>Euteleostomi</taxon>
        <taxon>Actinopterygii</taxon>
        <taxon>Neopterygii</taxon>
        <taxon>Teleostei</taxon>
        <taxon>Ostariophysi</taxon>
        <taxon>Siluriformes</taxon>
        <taxon>Ictaluridae</taxon>
        <taxon>Ameiurus</taxon>
    </lineage>
</organism>
<comment type="caution">
    <text evidence="1">The sequence shown here is derived from an EMBL/GenBank/DDBJ whole genome shotgun (WGS) entry which is preliminary data.</text>
</comment>